<name>A0ACC1MLU6_9PEZI</name>
<accession>A0ACC1MLU6</accession>
<gene>
    <name evidence="1" type="ORF">NUW58_g10361</name>
</gene>
<organism evidence="1 2">
    <name type="scientific">Xylaria curta</name>
    <dbReference type="NCBI Taxonomy" id="42375"/>
    <lineage>
        <taxon>Eukaryota</taxon>
        <taxon>Fungi</taxon>
        <taxon>Dikarya</taxon>
        <taxon>Ascomycota</taxon>
        <taxon>Pezizomycotina</taxon>
        <taxon>Sordariomycetes</taxon>
        <taxon>Xylariomycetidae</taxon>
        <taxon>Xylariales</taxon>
        <taxon>Xylariaceae</taxon>
        <taxon>Xylaria</taxon>
    </lineage>
</organism>
<proteinExistence type="predicted"/>
<evidence type="ECO:0000313" key="1">
    <source>
        <dbReference type="EMBL" id="KAJ2967799.1"/>
    </source>
</evidence>
<dbReference type="EMBL" id="JAPDGR010004552">
    <property type="protein sequence ID" value="KAJ2967799.1"/>
    <property type="molecule type" value="Genomic_DNA"/>
</dbReference>
<protein>
    <submittedName>
        <fullName evidence="1">Uncharacterized protein</fullName>
    </submittedName>
</protein>
<reference evidence="1" key="1">
    <citation type="submission" date="2022-10" db="EMBL/GenBank/DDBJ databases">
        <title>Genome Sequence of Xylaria curta.</title>
        <authorList>
            <person name="Buettner E."/>
        </authorList>
    </citation>
    <scope>NUCLEOTIDE SEQUENCE</scope>
    <source>
        <strain evidence="1">Babe10</strain>
    </source>
</reference>
<keyword evidence="2" id="KW-1185">Reference proteome</keyword>
<comment type="caution">
    <text evidence="1">The sequence shown here is derived from an EMBL/GenBank/DDBJ whole genome shotgun (WGS) entry which is preliminary data.</text>
</comment>
<dbReference type="Proteomes" id="UP001143856">
    <property type="component" value="Unassembled WGS sequence"/>
</dbReference>
<sequence>MDPLTALGVASNVIAFVDFAWTLIKDAREISTSGTSESVASIKSLFQNASTVNDKLASLPPAPPELQLMITESKKIVAEIIDALKTLAGSQDQSQSQSRSTWSSFLVALRGIWTKPKVQDLLDRLDKLQTQITRYIQFSIRDEVTILSATIAQLEATNKQLEIQRQEDLQRLKKLDSAPVTSGACNARTRRERLSDAGQTTSKNQELLEALYFRTLQSRTIKSNHAHAETFKWAYSNNPKRRLKFREWLETRKDVFWIYGKPGSGKSTLMKYLYYSKETKNILQSHWAGQKRLVLAKFFFWNAGEPLQKSQAGMLRSLLFEILRQCPELIPAARSAMRSWPLHDGEGISDLEELLSIYNTVISQSTGIRFCFFIDGLDEFQETRRDPAHLIKTLHMLDCSPDIKLCVSSRPWTVFDDEFGGDCIWTLKLEDLTRDDIYRYVNDKFHAHPQFPKLVIRDPNYSKLVDEVTDRAQGVFLWVYLVIRTLLQGLTYHDSLLTMQRRLKTFPPDLEAFFHHLIKSVDTIYRRQTARYFSVAVLADGPYRPCCSRSWTISNATGVRALSDPLLP</sequence>
<evidence type="ECO:0000313" key="2">
    <source>
        <dbReference type="Proteomes" id="UP001143856"/>
    </source>
</evidence>